<organism evidence="2 3">
    <name type="scientific">Kibdelosporangium phytohabitans</name>
    <dbReference type="NCBI Taxonomy" id="860235"/>
    <lineage>
        <taxon>Bacteria</taxon>
        <taxon>Bacillati</taxon>
        <taxon>Actinomycetota</taxon>
        <taxon>Actinomycetes</taxon>
        <taxon>Pseudonocardiales</taxon>
        <taxon>Pseudonocardiaceae</taxon>
        <taxon>Kibdelosporangium</taxon>
    </lineage>
</organism>
<dbReference type="Pfam" id="PF13529">
    <property type="entry name" value="Peptidase_C39_2"/>
    <property type="match status" value="1"/>
</dbReference>
<proteinExistence type="predicted"/>
<name>A0A0N9HS84_9PSEU</name>
<evidence type="ECO:0000259" key="1">
    <source>
        <dbReference type="Pfam" id="PF13529"/>
    </source>
</evidence>
<dbReference type="AlphaFoldDB" id="A0A0N9HS84"/>
<keyword evidence="3" id="KW-1185">Reference proteome</keyword>
<dbReference type="InterPro" id="IPR039564">
    <property type="entry name" value="Peptidase_C39-like"/>
</dbReference>
<evidence type="ECO:0000313" key="2">
    <source>
        <dbReference type="EMBL" id="ALG07781.1"/>
    </source>
</evidence>
<accession>A0A0N9HS84</accession>
<evidence type="ECO:0000313" key="3">
    <source>
        <dbReference type="Proteomes" id="UP000063699"/>
    </source>
</evidence>
<dbReference type="RefSeq" id="WP_054289691.1">
    <property type="nucleotide sequence ID" value="NZ_CP012752.1"/>
</dbReference>
<sequence>MRVPYFAQWESPDLVPALLAGTVTAAQDPAWAESGAATREEYDFWSWRLCGIACLRMVLTYRDGTAPAAMALKDDCLAAGAYVVDGDRVHGLIYAPFVRYLAAEWDLQATVEPSLSLADVAGHVAADRPVMISVHHSVRRPGSAPGGTGGHLVLAVGQWPDGLVIHNPSGLPGESQEYARVPFDLLEGYFAGRGMVLRP</sequence>
<dbReference type="OrthoDB" id="2602488at2"/>
<dbReference type="STRING" id="860235.AOZ06_13460"/>
<protein>
    <recommendedName>
        <fullName evidence="1">Peptidase C39-like domain-containing protein</fullName>
    </recommendedName>
</protein>
<dbReference type="EMBL" id="CP012752">
    <property type="protein sequence ID" value="ALG07781.1"/>
    <property type="molecule type" value="Genomic_DNA"/>
</dbReference>
<feature type="domain" description="Peptidase C39-like" evidence="1">
    <location>
        <begin position="3"/>
        <end position="168"/>
    </location>
</feature>
<dbReference type="Proteomes" id="UP000063699">
    <property type="component" value="Chromosome"/>
</dbReference>
<gene>
    <name evidence="2" type="ORF">AOZ06_13460</name>
</gene>
<reference evidence="2 3" key="1">
    <citation type="submission" date="2015-07" db="EMBL/GenBank/DDBJ databases">
        <title>Genome sequencing of Kibdelosporangium phytohabitans.</title>
        <authorList>
            <person name="Qin S."/>
            <person name="Xing K."/>
        </authorList>
    </citation>
    <scope>NUCLEOTIDE SEQUENCE [LARGE SCALE GENOMIC DNA]</scope>
    <source>
        <strain evidence="2 3">KLBMP1111</strain>
    </source>
</reference>
<dbReference type="KEGG" id="kphy:AOZ06_13460"/>